<evidence type="ECO:0000313" key="2">
    <source>
        <dbReference type="Proteomes" id="UP001082703"/>
    </source>
</evidence>
<comment type="caution">
    <text evidence="1">The sequence shown here is derived from an EMBL/GenBank/DDBJ whole genome shotgun (WGS) entry which is preliminary data.</text>
</comment>
<name>A0ABT4BRA2_9FIRM</name>
<reference evidence="1 2" key="1">
    <citation type="submission" date="2022-11" db="EMBL/GenBank/DDBJ databases">
        <authorList>
            <person name="Caiyu Z."/>
        </authorList>
    </citation>
    <scope>NUCLEOTIDE SEQUENCE [LARGE SCALE GENOMIC DNA]</scope>
    <source>
        <strain evidence="1 2">YR-4</strain>
    </source>
</reference>
<protein>
    <recommendedName>
        <fullName evidence="3">Secreted protein</fullName>
    </recommendedName>
</protein>
<dbReference type="RefSeq" id="WP_268057425.1">
    <property type="nucleotide sequence ID" value="NZ_JAPOHA010000003.1"/>
</dbReference>
<dbReference type="Proteomes" id="UP001082703">
    <property type="component" value="Unassembled WGS sequence"/>
</dbReference>
<dbReference type="EMBL" id="JAPOHA010000003">
    <property type="protein sequence ID" value="MCY1713416.1"/>
    <property type="molecule type" value="Genomic_DNA"/>
</dbReference>
<sequence length="72" mass="7877">MCSVDFAAVEIFFCCAALVDAFCTARAWLTLLCTFRLVVTDVVCLPAVVDDVERLADDAALEEFDAELDLLV</sequence>
<organism evidence="1 2">
    <name type="scientific">Caproiciproducens galactitolivorans</name>
    <dbReference type="NCBI Taxonomy" id="642589"/>
    <lineage>
        <taxon>Bacteria</taxon>
        <taxon>Bacillati</taxon>
        <taxon>Bacillota</taxon>
        <taxon>Clostridia</taxon>
        <taxon>Eubacteriales</taxon>
        <taxon>Acutalibacteraceae</taxon>
        <taxon>Caproiciproducens</taxon>
    </lineage>
</organism>
<keyword evidence="2" id="KW-1185">Reference proteome</keyword>
<evidence type="ECO:0000313" key="1">
    <source>
        <dbReference type="EMBL" id="MCY1713416.1"/>
    </source>
</evidence>
<evidence type="ECO:0008006" key="3">
    <source>
        <dbReference type="Google" id="ProtNLM"/>
    </source>
</evidence>
<gene>
    <name evidence="1" type="ORF">OUY18_03995</name>
</gene>
<proteinExistence type="predicted"/>
<accession>A0ABT4BRA2</accession>